<dbReference type="AlphaFoldDB" id="A0A0E9WY37"/>
<sequence length="47" mass="5072">MCDCEYRESSGKGILLSTVSSSISTAIIRVFKIKENITGIIAAKHTV</sequence>
<evidence type="ECO:0000313" key="1">
    <source>
        <dbReference type="EMBL" id="JAH95131.1"/>
    </source>
</evidence>
<proteinExistence type="predicted"/>
<accession>A0A0E9WY37</accession>
<name>A0A0E9WY37_ANGAN</name>
<reference evidence="1" key="1">
    <citation type="submission" date="2014-11" db="EMBL/GenBank/DDBJ databases">
        <authorList>
            <person name="Amaro Gonzalez C."/>
        </authorList>
    </citation>
    <scope>NUCLEOTIDE SEQUENCE</scope>
</reference>
<reference evidence="1" key="2">
    <citation type="journal article" date="2015" name="Fish Shellfish Immunol.">
        <title>Early steps in the European eel (Anguilla anguilla)-Vibrio vulnificus interaction in the gills: Role of the RtxA13 toxin.</title>
        <authorList>
            <person name="Callol A."/>
            <person name="Pajuelo D."/>
            <person name="Ebbesson L."/>
            <person name="Teles M."/>
            <person name="MacKenzie S."/>
            <person name="Amaro C."/>
        </authorList>
    </citation>
    <scope>NUCLEOTIDE SEQUENCE</scope>
</reference>
<protein>
    <submittedName>
        <fullName evidence="1">Uncharacterized protein</fullName>
    </submittedName>
</protein>
<organism evidence="1">
    <name type="scientific">Anguilla anguilla</name>
    <name type="common">European freshwater eel</name>
    <name type="synonym">Muraena anguilla</name>
    <dbReference type="NCBI Taxonomy" id="7936"/>
    <lineage>
        <taxon>Eukaryota</taxon>
        <taxon>Metazoa</taxon>
        <taxon>Chordata</taxon>
        <taxon>Craniata</taxon>
        <taxon>Vertebrata</taxon>
        <taxon>Euteleostomi</taxon>
        <taxon>Actinopterygii</taxon>
        <taxon>Neopterygii</taxon>
        <taxon>Teleostei</taxon>
        <taxon>Anguilliformes</taxon>
        <taxon>Anguillidae</taxon>
        <taxon>Anguilla</taxon>
    </lineage>
</organism>
<dbReference type="EMBL" id="GBXM01013446">
    <property type="protein sequence ID" value="JAH95131.1"/>
    <property type="molecule type" value="Transcribed_RNA"/>
</dbReference>